<name>A0A9D1PPK5_9FIRM</name>
<gene>
    <name evidence="2" type="ORF">H9900_02020</name>
</gene>
<dbReference type="EMBL" id="DXIJ01000039">
    <property type="protein sequence ID" value="HIV85567.1"/>
    <property type="molecule type" value="Genomic_DNA"/>
</dbReference>
<evidence type="ECO:0008006" key="4">
    <source>
        <dbReference type="Google" id="ProtNLM"/>
    </source>
</evidence>
<sequence length="247" mass="27741">MRSIKANYLKTVLAALLMLLAVSVASTAVYAEKPLADTLIFEPAGGGKFIYCNNTEGIFRDSLADSSNPNPRYLMSNQNLTPDRYYIYLTHINYTYGYDSAGRPSGLGFDVELDLEITAKEDSTLKIYRAAFQTPKVQRYLDENNDKQFVFHTWGAEDAVATMLDHDIYRLNSDVVYKNKGYTEKTINIKKGQTVWLSEFVEDYAPCGMVLPVFMTADTELISGMVDMNVAVFKSKDGNVGNRSDFD</sequence>
<evidence type="ECO:0000313" key="2">
    <source>
        <dbReference type="EMBL" id="HIV85567.1"/>
    </source>
</evidence>
<reference evidence="2" key="2">
    <citation type="submission" date="2021-04" db="EMBL/GenBank/DDBJ databases">
        <authorList>
            <person name="Gilroy R."/>
        </authorList>
    </citation>
    <scope>NUCLEOTIDE SEQUENCE</scope>
    <source>
        <strain evidence="2">5790</strain>
    </source>
</reference>
<feature type="non-terminal residue" evidence="2">
    <location>
        <position position="247"/>
    </location>
</feature>
<dbReference type="AlphaFoldDB" id="A0A9D1PPK5"/>
<evidence type="ECO:0000313" key="3">
    <source>
        <dbReference type="Proteomes" id="UP000824162"/>
    </source>
</evidence>
<accession>A0A9D1PPK5</accession>
<feature type="signal peptide" evidence="1">
    <location>
        <begin position="1"/>
        <end position="31"/>
    </location>
</feature>
<dbReference type="Proteomes" id="UP000824162">
    <property type="component" value="Unassembled WGS sequence"/>
</dbReference>
<organism evidence="2 3">
    <name type="scientific">Candidatus Monoglobus merdigallinarum</name>
    <dbReference type="NCBI Taxonomy" id="2838698"/>
    <lineage>
        <taxon>Bacteria</taxon>
        <taxon>Bacillati</taxon>
        <taxon>Bacillota</taxon>
        <taxon>Clostridia</taxon>
        <taxon>Monoglobales</taxon>
        <taxon>Monoglobaceae</taxon>
        <taxon>Monoglobus</taxon>
    </lineage>
</organism>
<keyword evidence="1" id="KW-0732">Signal</keyword>
<feature type="chain" id="PRO_5038843851" description="DUF3108 domain-containing protein" evidence="1">
    <location>
        <begin position="32"/>
        <end position="247"/>
    </location>
</feature>
<evidence type="ECO:0000256" key="1">
    <source>
        <dbReference type="SAM" id="SignalP"/>
    </source>
</evidence>
<reference evidence="2" key="1">
    <citation type="journal article" date="2021" name="PeerJ">
        <title>Extensive microbial diversity within the chicken gut microbiome revealed by metagenomics and culture.</title>
        <authorList>
            <person name="Gilroy R."/>
            <person name="Ravi A."/>
            <person name="Getino M."/>
            <person name="Pursley I."/>
            <person name="Horton D.L."/>
            <person name="Alikhan N.F."/>
            <person name="Baker D."/>
            <person name="Gharbi K."/>
            <person name="Hall N."/>
            <person name="Watson M."/>
            <person name="Adriaenssens E.M."/>
            <person name="Foster-Nyarko E."/>
            <person name="Jarju S."/>
            <person name="Secka A."/>
            <person name="Antonio M."/>
            <person name="Oren A."/>
            <person name="Chaudhuri R.R."/>
            <person name="La Ragione R."/>
            <person name="Hildebrand F."/>
            <person name="Pallen M.J."/>
        </authorList>
    </citation>
    <scope>NUCLEOTIDE SEQUENCE</scope>
    <source>
        <strain evidence="2">5790</strain>
    </source>
</reference>
<comment type="caution">
    <text evidence="2">The sequence shown here is derived from an EMBL/GenBank/DDBJ whole genome shotgun (WGS) entry which is preliminary data.</text>
</comment>
<proteinExistence type="predicted"/>
<protein>
    <recommendedName>
        <fullName evidence="4">DUF3108 domain-containing protein</fullName>
    </recommendedName>
</protein>